<evidence type="ECO:0000259" key="1">
    <source>
        <dbReference type="PROSITE" id="PS50968"/>
    </source>
</evidence>
<dbReference type="SUPFAM" id="SSF51230">
    <property type="entry name" value="Single hybrid motif"/>
    <property type="match status" value="1"/>
</dbReference>
<dbReference type="PROSITE" id="PS50968">
    <property type="entry name" value="BIOTINYL_LIPOYL"/>
    <property type="match status" value="1"/>
</dbReference>
<organism evidence="2 3">
    <name type="scientific">Mycolicibacterium komossense</name>
    <dbReference type="NCBI Taxonomy" id="1779"/>
    <lineage>
        <taxon>Bacteria</taxon>
        <taxon>Bacillati</taxon>
        <taxon>Actinomycetota</taxon>
        <taxon>Actinomycetes</taxon>
        <taxon>Mycobacteriales</taxon>
        <taxon>Mycobacteriaceae</taxon>
        <taxon>Mycolicibacterium</taxon>
    </lineage>
</organism>
<sequence length="59" mass="6013">MVTVNVYAGDRVESGQAIAAIETMKMTAAITAPNAGTVQRVAVSIPTQVQGGDLILVIA</sequence>
<evidence type="ECO:0000313" key="3">
    <source>
        <dbReference type="Proteomes" id="UP001526201"/>
    </source>
</evidence>
<dbReference type="Pfam" id="PF00364">
    <property type="entry name" value="Biotin_lipoyl"/>
    <property type="match status" value="1"/>
</dbReference>
<dbReference type="CDD" id="cd06850">
    <property type="entry name" value="biotinyl_domain"/>
    <property type="match status" value="1"/>
</dbReference>
<dbReference type="Gene3D" id="2.40.50.100">
    <property type="match status" value="1"/>
</dbReference>
<gene>
    <name evidence="2" type="ORF">H7J73_20045</name>
</gene>
<feature type="domain" description="Lipoyl-binding" evidence="1">
    <location>
        <begin position="1"/>
        <end position="59"/>
    </location>
</feature>
<keyword evidence="3" id="KW-1185">Reference proteome</keyword>
<dbReference type="InterPro" id="IPR000089">
    <property type="entry name" value="Biotin_lipoyl"/>
</dbReference>
<reference evidence="2 3" key="1">
    <citation type="journal article" date="2022" name="BMC Genomics">
        <title>Comparative genome analysis of mycobacteria focusing on tRNA and non-coding RNA.</title>
        <authorList>
            <person name="Behra P.R.K."/>
            <person name="Pettersson B.M.F."/>
            <person name="Ramesh M."/>
            <person name="Das S."/>
            <person name="Dasgupta S."/>
            <person name="Kirsebom L.A."/>
        </authorList>
    </citation>
    <scope>NUCLEOTIDE SEQUENCE [LARGE SCALE GENOMIC DNA]</scope>
    <source>
        <strain evidence="2 3">DSM 44078</strain>
    </source>
</reference>
<proteinExistence type="predicted"/>
<comment type="caution">
    <text evidence="2">The sequence shown here is derived from an EMBL/GenBank/DDBJ whole genome shotgun (WGS) entry which is preliminary data.</text>
</comment>
<protein>
    <recommendedName>
        <fullName evidence="1">Lipoyl-binding domain-containing protein</fullName>
    </recommendedName>
</protein>
<dbReference type="EMBL" id="JACKTY010000032">
    <property type="protein sequence ID" value="MCV7228308.1"/>
    <property type="molecule type" value="Genomic_DNA"/>
</dbReference>
<name>A0ABT3CFQ1_9MYCO</name>
<dbReference type="InterPro" id="IPR011053">
    <property type="entry name" value="Single_hybrid_motif"/>
</dbReference>
<accession>A0ABT3CFQ1</accession>
<dbReference type="Proteomes" id="UP001526201">
    <property type="component" value="Unassembled WGS sequence"/>
</dbReference>
<evidence type="ECO:0000313" key="2">
    <source>
        <dbReference type="EMBL" id="MCV7228308.1"/>
    </source>
</evidence>